<dbReference type="KEGG" id="led:BBK82_26295"/>
<dbReference type="RefSeq" id="WP_065917405.1">
    <property type="nucleotide sequence ID" value="NZ_CP016793.1"/>
</dbReference>
<dbReference type="PANTHER" id="PTHR43884">
    <property type="entry name" value="ACYL-COA DEHYDROGENASE"/>
    <property type="match status" value="1"/>
</dbReference>
<dbReference type="GO" id="GO:0003995">
    <property type="term" value="F:acyl-CoA dehydrogenase activity"/>
    <property type="evidence" value="ECO:0007669"/>
    <property type="project" value="TreeGrafter"/>
</dbReference>
<dbReference type="PANTHER" id="PTHR43884:SF12">
    <property type="entry name" value="ISOVALERYL-COA DEHYDROGENASE, MITOCHONDRIAL-RELATED"/>
    <property type="match status" value="1"/>
</dbReference>
<name>A0A1B2HMU9_9PSEU</name>
<organism evidence="6 7">
    <name type="scientific">Lentzea guizhouensis</name>
    <dbReference type="NCBI Taxonomy" id="1586287"/>
    <lineage>
        <taxon>Bacteria</taxon>
        <taxon>Bacillati</taxon>
        <taxon>Actinomycetota</taxon>
        <taxon>Actinomycetes</taxon>
        <taxon>Pseudonocardiales</taxon>
        <taxon>Pseudonocardiaceae</taxon>
        <taxon>Lentzea</taxon>
    </lineage>
</organism>
<protein>
    <submittedName>
        <fullName evidence="6">Acyl-CoA dehydrogenase</fullName>
    </submittedName>
</protein>
<keyword evidence="7" id="KW-1185">Reference proteome</keyword>
<dbReference type="InterPro" id="IPR037069">
    <property type="entry name" value="AcylCoA_DH/ox_N_sf"/>
</dbReference>
<dbReference type="STRING" id="1586287.BBK82_26295"/>
<dbReference type="InterPro" id="IPR009100">
    <property type="entry name" value="AcylCoA_DH/oxidase_NM_dom_sf"/>
</dbReference>
<evidence type="ECO:0000259" key="5">
    <source>
        <dbReference type="Pfam" id="PF00441"/>
    </source>
</evidence>
<dbReference type="GO" id="GO:0050660">
    <property type="term" value="F:flavin adenine dinucleotide binding"/>
    <property type="evidence" value="ECO:0007669"/>
    <property type="project" value="InterPro"/>
</dbReference>
<feature type="domain" description="Acyl-CoA dehydrogenase/oxidase C-terminal" evidence="5">
    <location>
        <begin position="220"/>
        <end position="333"/>
    </location>
</feature>
<dbReference type="InterPro" id="IPR009075">
    <property type="entry name" value="AcylCo_DH/oxidase_C"/>
</dbReference>
<dbReference type="Proteomes" id="UP000093053">
    <property type="component" value="Chromosome"/>
</dbReference>
<evidence type="ECO:0000313" key="7">
    <source>
        <dbReference type="Proteomes" id="UP000093053"/>
    </source>
</evidence>
<evidence type="ECO:0000313" key="6">
    <source>
        <dbReference type="EMBL" id="ANZ39062.1"/>
    </source>
</evidence>
<dbReference type="Gene3D" id="2.40.110.10">
    <property type="entry name" value="Butyryl-CoA Dehydrogenase, subunit A, domain 2"/>
    <property type="match status" value="1"/>
</dbReference>
<sequence>MIPALEKVLAVTAEHAGRCDADAAFPLEALEALRDSGLLALPVVGTVRDVVDVTLRLGREDMSVAMIYAMHCQQAFALVRHAPALVDRIRSGRVYLASVTTEKGKGGHLLSSESTVDWVDGSLRIDRDAPIVTGGVHADAFLVTVLAPDAVTPTQVSLVYADRSQLDVVEVLGGWDPLGMRATHSVPMRLAGVVPAAQVVGAPGGFRDVVTATFGPLAHIGWAAAWLGAASGAFSRVLELVRGSRQFDPSSELLLTRVARIRERLDVVNALLQHTLDADFSVGAGQVLVNTVKVRAAVECFAAVDEMVELVGLRHGYMRSSDLERVFRDLRSASLNYSNDRLLLANGALALLDRGGAVGLSDTSATPRTRWCWRGTSRCSTSRASAGCWCHWTRRACG</sequence>
<gene>
    <name evidence="6" type="ORF">BBK82_26295</name>
</gene>
<dbReference type="SUPFAM" id="SSF47203">
    <property type="entry name" value="Acyl-CoA dehydrogenase C-terminal domain-like"/>
    <property type="match status" value="1"/>
</dbReference>
<reference evidence="6 7" key="1">
    <citation type="submission" date="2016-07" db="EMBL/GenBank/DDBJ databases">
        <title>Complete genome sequence of the Lentzea guizhouensis DHS C013.</title>
        <authorList>
            <person name="Cao C."/>
        </authorList>
    </citation>
    <scope>NUCLEOTIDE SEQUENCE [LARGE SCALE GENOMIC DNA]</scope>
    <source>
        <strain evidence="6 7">DHS C013</strain>
    </source>
</reference>
<evidence type="ECO:0000256" key="2">
    <source>
        <dbReference type="ARBA" id="ARBA00009347"/>
    </source>
</evidence>
<dbReference type="OrthoDB" id="2986495at2"/>
<comment type="cofactor">
    <cofactor evidence="1">
        <name>FAD</name>
        <dbReference type="ChEBI" id="CHEBI:57692"/>
    </cofactor>
</comment>
<dbReference type="EMBL" id="CP016793">
    <property type="protein sequence ID" value="ANZ39062.1"/>
    <property type="molecule type" value="Genomic_DNA"/>
</dbReference>
<dbReference type="Gene3D" id="1.10.540.10">
    <property type="entry name" value="Acyl-CoA dehydrogenase/oxidase, N-terminal domain"/>
    <property type="match status" value="1"/>
</dbReference>
<proteinExistence type="inferred from homology"/>
<dbReference type="InterPro" id="IPR046373">
    <property type="entry name" value="Acyl-CoA_Oxase/DH_mid-dom_sf"/>
</dbReference>
<evidence type="ECO:0000256" key="3">
    <source>
        <dbReference type="ARBA" id="ARBA00022630"/>
    </source>
</evidence>
<dbReference type="AlphaFoldDB" id="A0A1B2HMU9"/>
<accession>A0A1B2HMU9</accession>
<dbReference type="SUPFAM" id="SSF56645">
    <property type="entry name" value="Acyl-CoA dehydrogenase NM domain-like"/>
    <property type="match status" value="1"/>
</dbReference>
<comment type="similarity">
    <text evidence="2">Belongs to the acyl-CoA dehydrogenase family.</text>
</comment>
<evidence type="ECO:0000256" key="4">
    <source>
        <dbReference type="ARBA" id="ARBA00022827"/>
    </source>
</evidence>
<dbReference type="Gene3D" id="1.20.140.10">
    <property type="entry name" value="Butyryl-CoA Dehydrogenase, subunit A, domain 3"/>
    <property type="match status" value="1"/>
</dbReference>
<dbReference type="InterPro" id="IPR036250">
    <property type="entry name" value="AcylCo_DH-like_C"/>
</dbReference>
<keyword evidence="4" id="KW-0274">FAD</keyword>
<keyword evidence="3" id="KW-0285">Flavoprotein</keyword>
<dbReference type="Pfam" id="PF00441">
    <property type="entry name" value="Acyl-CoA_dh_1"/>
    <property type="match status" value="1"/>
</dbReference>
<evidence type="ECO:0000256" key="1">
    <source>
        <dbReference type="ARBA" id="ARBA00001974"/>
    </source>
</evidence>